<name>A0ABN1YDY0_9ACTN</name>
<keyword evidence="2" id="KW-1185">Reference proteome</keyword>
<protein>
    <submittedName>
        <fullName evidence="1">Uncharacterized protein</fullName>
    </submittedName>
</protein>
<dbReference type="EMBL" id="BAAAKJ010000314">
    <property type="protein sequence ID" value="GAA1406654.1"/>
    <property type="molecule type" value="Genomic_DNA"/>
</dbReference>
<gene>
    <name evidence="1" type="ORF">GCM10009639_54700</name>
</gene>
<organism evidence="1 2">
    <name type="scientific">Kitasatospora putterlickiae</name>
    <dbReference type="NCBI Taxonomy" id="221725"/>
    <lineage>
        <taxon>Bacteria</taxon>
        <taxon>Bacillati</taxon>
        <taxon>Actinomycetota</taxon>
        <taxon>Actinomycetes</taxon>
        <taxon>Kitasatosporales</taxon>
        <taxon>Streptomycetaceae</taxon>
        <taxon>Kitasatospora</taxon>
    </lineage>
</organism>
<accession>A0ABN1YDY0</accession>
<evidence type="ECO:0000313" key="2">
    <source>
        <dbReference type="Proteomes" id="UP001499863"/>
    </source>
</evidence>
<comment type="caution">
    <text evidence="1">The sequence shown here is derived from an EMBL/GenBank/DDBJ whole genome shotgun (WGS) entry which is preliminary data.</text>
</comment>
<proteinExistence type="predicted"/>
<evidence type="ECO:0000313" key="1">
    <source>
        <dbReference type="EMBL" id="GAA1406654.1"/>
    </source>
</evidence>
<dbReference type="Proteomes" id="UP001499863">
    <property type="component" value="Unassembled WGS sequence"/>
</dbReference>
<sequence>MTHLSHRAAALPDFSGDLEAARDGLAGEVPAESARLEEAERQAAHAVWADEVPAGLSGEDRVAARSRLQHIGEPPKGAAA</sequence>
<reference evidence="1 2" key="1">
    <citation type="journal article" date="2019" name="Int. J. Syst. Evol. Microbiol.">
        <title>The Global Catalogue of Microorganisms (GCM) 10K type strain sequencing project: providing services to taxonomists for standard genome sequencing and annotation.</title>
        <authorList>
            <consortium name="The Broad Institute Genomics Platform"/>
            <consortium name="The Broad Institute Genome Sequencing Center for Infectious Disease"/>
            <person name="Wu L."/>
            <person name="Ma J."/>
        </authorList>
    </citation>
    <scope>NUCLEOTIDE SEQUENCE [LARGE SCALE GENOMIC DNA]</scope>
    <source>
        <strain evidence="1 2">JCM 12393</strain>
    </source>
</reference>